<comment type="caution">
    <text evidence="10">The sequence shown here is derived from an EMBL/GenBank/DDBJ whole genome shotgun (WGS) entry which is preliminary data.</text>
</comment>
<comment type="cofactor">
    <cofactor evidence="1">
        <name>Mg(2+)</name>
        <dbReference type="ChEBI" id="CHEBI:18420"/>
    </cofactor>
</comment>
<dbReference type="Pfam" id="PF19279">
    <property type="entry name" value="YegS_C"/>
    <property type="match status" value="1"/>
</dbReference>
<dbReference type="Proteomes" id="UP000886721">
    <property type="component" value="Unassembled WGS sequence"/>
</dbReference>
<dbReference type="GO" id="GO:0008654">
    <property type="term" value="P:phospholipid biosynthetic process"/>
    <property type="evidence" value="ECO:0007669"/>
    <property type="project" value="UniProtKB-KW"/>
</dbReference>
<dbReference type="InterPro" id="IPR017438">
    <property type="entry name" value="ATP-NAD_kinase_N"/>
</dbReference>
<evidence type="ECO:0000256" key="4">
    <source>
        <dbReference type="ARBA" id="ARBA00022741"/>
    </source>
</evidence>
<evidence type="ECO:0000259" key="9">
    <source>
        <dbReference type="PROSITE" id="PS50146"/>
    </source>
</evidence>
<sequence>MYDIIINPAARSGVGRKTWKKVKKILEQRHVKYWAFFTDGPGDAKRIAGQLTSQNRRVKLIVIGGDGTLHETISGIKNWEQISLGYIPIGSGNDFARGMQWRKSSKWHLEHILNDSDSENMDCAKARTDAGTGRFMVSAGIGYDAGICNLVNRSKLKKGMNKLRLGKWTYWLLGVYALFTSERFRGELELDGRRKVFLNHILFCSVHNLPYEGGGVPFCPKADPKDGKLDVCVISGLPRRKLPVLLIQALRGKHTRYRGVHVYRCQSVKIHARRPQYFHMDGEVIGKVRKAEIRVEKGKVHML</sequence>
<comment type="similarity">
    <text evidence="2">Belongs to the diacylglycerol/lipid kinase family.</text>
</comment>
<keyword evidence="3" id="KW-0808">Transferase</keyword>
<dbReference type="PANTHER" id="PTHR12358:SF54">
    <property type="entry name" value="SPHINGOSINE KINASE RELATED PROTEIN"/>
    <property type="match status" value="1"/>
</dbReference>
<name>A0A9D1WSZ9_9FIRM</name>
<dbReference type="SMART" id="SM00046">
    <property type="entry name" value="DAGKc"/>
    <property type="match status" value="1"/>
</dbReference>
<evidence type="ECO:0000256" key="7">
    <source>
        <dbReference type="ARBA" id="ARBA00023209"/>
    </source>
</evidence>
<evidence type="ECO:0000313" key="11">
    <source>
        <dbReference type="Proteomes" id="UP000886721"/>
    </source>
</evidence>
<dbReference type="InterPro" id="IPR050187">
    <property type="entry name" value="Lipid_Phosphate_FormReg"/>
</dbReference>
<evidence type="ECO:0000256" key="8">
    <source>
        <dbReference type="ARBA" id="ARBA00023264"/>
    </source>
</evidence>
<protein>
    <submittedName>
        <fullName evidence="10">Diacylglycerol kinase family lipid kinase</fullName>
    </submittedName>
</protein>
<accession>A0A9D1WSZ9</accession>
<dbReference type="PROSITE" id="PS50146">
    <property type="entry name" value="DAGK"/>
    <property type="match status" value="1"/>
</dbReference>
<dbReference type="PANTHER" id="PTHR12358">
    <property type="entry name" value="SPHINGOSINE KINASE"/>
    <property type="match status" value="1"/>
</dbReference>
<evidence type="ECO:0000256" key="5">
    <source>
        <dbReference type="ARBA" id="ARBA00022777"/>
    </source>
</evidence>
<proteinExistence type="inferred from homology"/>
<evidence type="ECO:0000256" key="1">
    <source>
        <dbReference type="ARBA" id="ARBA00001946"/>
    </source>
</evidence>
<dbReference type="EMBL" id="DXEM01000001">
    <property type="protein sequence ID" value="HIX66531.1"/>
    <property type="molecule type" value="Genomic_DNA"/>
</dbReference>
<keyword evidence="4" id="KW-0547">Nucleotide-binding</keyword>
<dbReference type="InterPro" id="IPR001206">
    <property type="entry name" value="Diacylglycerol_kinase_cat_dom"/>
</dbReference>
<feature type="domain" description="DAGKc" evidence="9">
    <location>
        <begin position="1"/>
        <end position="130"/>
    </location>
</feature>
<keyword evidence="5 10" id="KW-0418">Kinase</keyword>
<evidence type="ECO:0000256" key="6">
    <source>
        <dbReference type="ARBA" id="ARBA00022840"/>
    </source>
</evidence>
<reference evidence="10" key="1">
    <citation type="journal article" date="2021" name="PeerJ">
        <title>Extensive microbial diversity within the chicken gut microbiome revealed by metagenomics and culture.</title>
        <authorList>
            <person name="Gilroy R."/>
            <person name="Ravi A."/>
            <person name="Getino M."/>
            <person name="Pursley I."/>
            <person name="Horton D.L."/>
            <person name="Alikhan N.F."/>
            <person name="Baker D."/>
            <person name="Gharbi K."/>
            <person name="Hall N."/>
            <person name="Watson M."/>
            <person name="Adriaenssens E.M."/>
            <person name="Foster-Nyarko E."/>
            <person name="Jarju S."/>
            <person name="Secka A."/>
            <person name="Antonio M."/>
            <person name="Oren A."/>
            <person name="Chaudhuri R.R."/>
            <person name="La Ragione R."/>
            <person name="Hildebrand F."/>
            <person name="Pallen M.J."/>
        </authorList>
    </citation>
    <scope>NUCLEOTIDE SEQUENCE</scope>
    <source>
        <strain evidence="10">CHK191-13928</strain>
    </source>
</reference>
<reference evidence="10" key="2">
    <citation type="submission" date="2021-04" db="EMBL/GenBank/DDBJ databases">
        <authorList>
            <person name="Gilroy R."/>
        </authorList>
    </citation>
    <scope>NUCLEOTIDE SEQUENCE</scope>
    <source>
        <strain evidence="10">CHK191-13928</strain>
    </source>
</reference>
<keyword evidence="6" id="KW-0067">ATP-binding</keyword>
<keyword evidence="7" id="KW-0444">Lipid biosynthesis</keyword>
<dbReference type="GO" id="GO:0005524">
    <property type="term" value="F:ATP binding"/>
    <property type="evidence" value="ECO:0007669"/>
    <property type="project" value="UniProtKB-KW"/>
</dbReference>
<gene>
    <name evidence="10" type="ORF">H9735_00220</name>
</gene>
<keyword evidence="8" id="KW-1208">Phospholipid metabolism</keyword>
<evidence type="ECO:0000256" key="3">
    <source>
        <dbReference type="ARBA" id="ARBA00022679"/>
    </source>
</evidence>
<dbReference type="GO" id="GO:0016301">
    <property type="term" value="F:kinase activity"/>
    <property type="evidence" value="ECO:0007669"/>
    <property type="project" value="UniProtKB-KW"/>
</dbReference>
<keyword evidence="7" id="KW-0443">Lipid metabolism</keyword>
<dbReference type="Gene3D" id="2.60.200.40">
    <property type="match status" value="1"/>
</dbReference>
<dbReference type="Gene3D" id="3.40.50.10330">
    <property type="entry name" value="Probable inorganic polyphosphate/atp-NAD kinase, domain 1"/>
    <property type="match status" value="1"/>
</dbReference>
<dbReference type="InterPro" id="IPR045540">
    <property type="entry name" value="YegS/DAGK_C"/>
</dbReference>
<dbReference type="InterPro" id="IPR016064">
    <property type="entry name" value="NAD/diacylglycerol_kinase_sf"/>
</dbReference>
<evidence type="ECO:0000313" key="10">
    <source>
        <dbReference type="EMBL" id="HIX66531.1"/>
    </source>
</evidence>
<dbReference type="AlphaFoldDB" id="A0A9D1WSZ9"/>
<organism evidence="10 11">
    <name type="scientific">Candidatus Anaerostipes excrementavium</name>
    <dbReference type="NCBI Taxonomy" id="2838463"/>
    <lineage>
        <taxon>Bacteria</taxon>
        <taxon>Bacillati</taxon>
        <taxon>Bacillota</taxon>
        <taxon>Clostridia</taxon>
        <taxon>Lachnospirales</taxon>
        <taxon>Lachnospiraceae</taxon>
        <taxon>Anaerostipes</taxon>
    </lineage>
</organism>
<dbReference type="SUPFAM" id="SSF111331">
    <property type="entry name" value="NAD kinase/diacylglycerol kinase-like"/>
    <property type="match status" value="1"/>
</dbReference>
<dbReference type="InterPro" id="IPR005218">
    <property type="entry name" value="Diacylglycerol/lipid_kinase"/>
</dbReference>
<evidence type="ECO:0000256" key="2">
    <source>
        <dbReference type="ARBA" id="ARBA00005983"/>
    </source>
</evidence>
<dbReference type="Pfam" id="PF00781">
    <property type="entry name" value="DAGK_cat"/>
    <property type="match status" value="1"/>
</dbReference>
<dbReference type="NCBIfam" id="TIGR00147">
    <property type="entry name" value="YegS/Rv2252/BmrU family lipid kinase"/>
    <property type="match status" value="1"/>
</dbReference>
<keyword evidence="7" id="KW-0594">Phospholipid biosynthesis</keyword>